<protein>
    <submittedName>
        <fullName evidence="2">ATPase involved in chromosome partitioning</fullName>
    </submittedName>
</protein>
<dbReference type="Pfam" id="PF13614">
    <property type="entry name" value="AAA_31"/>
    <property type="match status" value="1"/>
</dbReference>
<evidence type="ECO:0000313" key="3">
    <source>
        <dbReference type="Proteomes" id="UP000010798"/>
    </source>
</evidence>
<dbReference type="RefSeq" id="WP_015250758.1">
    <property type="nucleotide sequence ID" value="NC_019895.1"/>
</dbReference>
<evidence type="ECO:0000313" key="2">
    <source>
        <dbReference type="EMBL" id="AGA31698.1"/>
    </source>
</evidence>
<evidence type="ECO:0000259" key="1">
    <source>
        <dbReference type="Pfam" id="PF13614"/>
    </source>
</evidence>
<dbReference type="HOGENOM" id="CLU_037612_1_2_0"/>
<dbReference type="KEGG" id="saci:Sinac_7669"/>
<gene>
    <name evidence="2" type="ordered locus">Sinac_7669</name>
</gene>
<dbReference type="EMBL" id="CP003367">
    <property type="protein sequence ID" value="AGA31698.1"/>
    <property type="molecule type" value="Genomic_DNA"/>
</dbReference>
<geneLocation type="plasmid" evidence="2 3">
    <name>pSINAC03</name>
</geneLocation>
<reference evidence="2 3" key="1">
    <citation type="submission" date="2012-02" db="EMBL/GenBank/DDBJ databases">
        <title>Complete sequence of plasmid 3 of Singulisphaera acidiphila DSM 18658.</title>
        <authorList>
            <consortium name="US DOE Joint Genome Institute (JGI-PGF)"/>
            <person name="Lucas S."/>
            <person name="Copeland A."/>
            <person name="Lapidus A."/>
            <person name="Glavina del Rio T."/>
            <person name="Dalin E."/>
            <person name="Tice H."/>
            <person name="Bruce D."/>
            <person name="Goodwin L."/>
            <person name="Pitluck S."/>
            <person name="Peters L."/>
            <person name="Ovchinnikova G."/>
            <person name="Chertkov O."/>
            <person name="Kyrpides N."/>
            <person name="Mavromatis K."/>
            <person name="Ivanova N."/>
            <person name="Brettin T."/>
            <person name="Detter J.C."/>
            <person name="Han C."/>
            <person name="Larimer F."/>
            <person name="Land M."/>
            <person name="Hauser L."/>
            <person name="Markowitz V."/>
            <person name="Cheng J.-F."/>
            <person name="Hugenholtz P."/>
            <person name="Woyke T."/>
            <person name="Wu D."/>
            <person name="Tindall B."/>
            <person name="Pomrenke H."/>
            <person name="Brambilla E."/>
            <person name="Klenk H.-P."/>
            <person name="Eisen J.A."/>
        </authorList>
    </citation>
    <scope>NUCLEOTIDE SEQUENCE [LARGE SCALE GENOMIC DNA]</scope>
    <source>
        <strain evidence="3">ATCC BAA-1392 / DSM 18658 / VKM B-2454 / MOB10</strain>
        <plasmid evidence="2 3">pSINAC03</plasmid>
    </source>
</reference>
<dbReference type="InterPro" id="IPR025669">
    <property type="entry name" value="AAA_dom"/>
</dbReference>
<sequence length="246" mass="26709">MAVLAVVNQKGGVGKTTTTAALGVLLARQGRGVHLVDMDHQADLTSAFNYNDADGQLYEALSKRGPLPVVPISDNLTLTPSSIDLARGETQFVAEVGRENLLKTCLAKAKIPADTTVLIDCPPSLGILTSNCLAVADALIVVVKPGGFEMRAFATLEELVKTYREQVNPKLMIAGFIMTEVHSRRAINDVVEEEIGKLYPLLGRIRVESELMYATSEGRILKLNRSKALEDYAAAAEKLKEVMKWD</sequence>
<dbReference type="Proteomes" id="UP000010798">
    <property type="component" value="Plasmid pSINAC03"/>
</dbReference>
<dbReference type="PANTHER" id="PTHR13696:SF99">
    <property type="entry name" value="COBYRINIC ACID AC-DIAMIDE SYNTHASE"/>
    <property type="match status" value="1"/>
</dbReference>
<dbReference type="Gene3D" id="3.40.50.300">
    <property type="entry name" value="P-loop containing nucleotide triphosphate hydrolases"/>
    <property type="match status" value="1"/>
</dbReference>
<dbReference type="AlphaFoldDB" id="L0DRQ7"/>
<dbReference type="InterPro" id="IPR027417">
    <property type="entry name" value="P-loop_NTPase"/>
</dbReference>
<accession>L0DRQ7</accession>
<organism evidence="2 3">
    <name type="scientific">Singulisphaera acidiphila (strain ATCC BAA-1392 / DSM 18658 / VKM B-2454 / MOB10)</name>
    <dbReference type="NCBI Taxonomy" id="886293"/>
    <lineage>
        <taxon>Bacteria</taxon>
        <taxon>Pseudomonadati</taxon>
        <taxon>Planctomycetota</taxon>
        <taxon>Planctomycetia</taxon>
        <taxon>Isosphaerales</taxon>
        <taxon>Isosphaeraceae</taxon>
        <taxon>Singulisphaera</taxon>
    </lineage>
</organism>
<dbReference type="CDD" id="cd02042">
    <property type="entry name" value="ParAB_family"/>
    <property type="match status" value="1"/>
</dbReference>
<proteinExistence type="predicted"/>
<name>L0DRQ7_SINAD</name>
<keyword evidence="3" id="KW-1185">Reference proteome</keyword>
<keyword evidence="2" id="KW-0614">Plasmid</keyword>
<dbReference type="InterPro" id="IPR050678">
    <property type="entry name" value="DNA_Partitioning_ATPase"/>
</dbReference>
<feature type="domain" description="AAA" evidence="1">
    <location>
        <begin position="2"/>
        <end position="173"/>
    </location>
</feature>
<dbReference type="PANTHER" id="PTHR13696">
    <property type="entry name" value="P-LOOP CONTAINING NUCLEOSIDE TRIPHOSPHATE HYDROLASE"/>
    <property type="match status" value="1"/>
</dbReference>
<dbReference type="OrthoDB" id="9815116at2"/>
<dbReference type="SUPFAM" id="SSF52540">
    <property type="entry name" value="P-loop containing nucleoside triphosphate hydrolases"/>
    <property type="match status" value="1"/>
</dbReference>